<dbReference type="EMBL" id="KN880438">
    <property type="protein sequence ID" value="KIY73128.1"/>
    <property type="molecule type" value="Genomic_DNA"/>
</dbReference>
<comment type="similarity">
    <text evidence="3 8">Belongs to the TVP23 family.</text>
</comment>
<dbReference type="GO" id="GO:0000139">
    <property type="term" value="C:Golgi membrane"/>
    <property type="evidence" value="ECO:0007669"/>
    <property type="project" value="UniProtKB-SubCell"/>
</dbReference>
<dbReference type="PANTHER" id="PTHR13019">
    <property type="entry name" value="GOLGI APPARATUS MEMBRANE PROTEIN TVP23"/>
    <property type="match status" value="1"/>
</dbReference>
<feature type="transmembrane region" description="Helical" evidence="8">
    <location>
        <begin position="164"/>
        <end position="185"/>
    </location>
</feature>
<feature type="transmembrane region" description="Helical" evidence="8">
    <location>
        <begin position="197"/>
        <end position="218"/>
    </location>
</feature>
<evidence type="ECO:0000256" key="2">
    <source>
        <dbReference type="ARBA" id="ARBA00004653"/>
    </source>
</evidence>
<name>A0A0D7BRE3_9AGAR</name>
<evidence type="ECO:0000313" key="10">
    <source>
        <dbReference type="EMBL" id="KIY73128.1"/>
    </source>
</evidence>
<feature type="transmembrane region" description="Helical" evidence="8">
    <location>
        <begin position="137"/>
        <end position="158"/>
    </location>
</feature>
<evidence type="ECO:0000313" key="11">
    <source>
        <dbReference type="Proteomes" id="UP000054007"/>
    </source>
</evidence>
<keyword evidence="5 8" id="KW-0812">Transmembrane</keyword>
<dbReference type="OrthoDB" id="2151161at2759"/>
<comment type="function">
    <text evidence="1 8">Golgi membrane protein involved in vesicular trafficking.</text>
</comment>
<keyword evidence="8" id="KW-0333">Golgi apparatus</keyword>
<evidence type="ECO:0000256" key="6">
    <source>
        <dbReference type="ARBA" id="ARBA00022989"/>
    </source>
</evidence>
<feature type="compositionally biased region" description="Polar residues" evidence="9">
    <location>
        <begin position="13"/>
        <end position="27"/>
    </location>
</feature>
<comment type="subcellular location">
    <subcellularLocation>
        <location evidence="2 8">Golgi apparatus membrane</location>
        <topology evidence="2 8">Multi-pass membrane protein</topology>
    </subcellularLocation>
</comment>
<accession>A0A0D7BRE3</accession>
<dbReference type="InterPro" id="IPR008564">
    <property type="entry name" value="TVP23-like"/>
</dbReference>
<feature type="region of interest" description="Disordered" evidence="9">
    <location>
        <begin position="1"/>
        <end position="28"/>
    </location>
</feature>
<evidence type="ECO:0000256" key="3">
    <source>
        <dbReference type="ARBA" id="ARBA00005467"/>
    </source>
</evidence>
<keyword evidence="6 8" id="KW-1133">Transmembrane helix</keyword>
<protein>
    <recommendedName>
        <fullName evidence="4 8">Golgi apparatus membrane protein TVP23</fullName>
    </recommendedName>
</protein>
<gene>
    <name evidence="10" type="ORF">CYLTODRAFT_387632</name>
</gene>
<dbReference type="GO" id="GO:0016192">
    <property type="term" value="P:vesicle-mediated transport"/>
    <property type="evidence" value="ECO:0007669"/>
    <property type="project" value="TreeGrafter"/>
</dbReference>
<dbReference type="GO" id="GO:0009306">
    <property type="term" value="P:protein secretion"/>
    <property type="evidence" value="ECO:0007669"/>
    <property type="project" value="TreeGrafter"/>
</dbReference>
<dbReference type="STRING" id="1314674.A0A0D7BRE3"/>
<evidence type="ECO:0000256" key="1">
    <source>
        <dbReference type="ARBA" id="ARBA00003246"/>
    </source>
</evidence>
<dbReference type="Pfam" id="PF05832">
    <property type="entry name" value="DUF846"/>
    <property type="match status" value="1"/>
</dbReference>
<reference evidence="10 11" key="1">
    <citation type="journal article" date="2015" name="Fungal Genet. Biol.">
        <title>Evolution of novel wood decay mechanisms in Agaricales revealed by the genome sequences of Fistulina hepatica and Cylindrobasidium torrendii.</title>
        <authorList>
            <person name="Floudas D."/>
            <person name="Held B.W."/>
            <person name="Riley R."/>
            <person name="Nagy L.G."/>
            <person name="Koehler G."/>
            <person name="Ransdell A.S."/>
            <person name="Younus H."/>
            <person name="Chow J."/>
            <person name="Chiniquy J."/>
            <person name="Lipzen A."/>
            <person name="Tritt A."/>
            <person name="Sun H."/>
            <person name="Haridas S."/>
            <person name="LaButti K."/>
            <person name="Ohm R.A."/>
            <person name="Kues U."/>
            <person name="Blanchette R.A."/>
            <person name="Grigoriev I.V."/>
            <person name="Minto R.E."/>
            <person name="Hibbett D.S."/>
        </authorList>
    </citation>
    <scope>NUCLEOTIDE SEQUENCE [LARGE SCALE GENOMIC DNA]</scope>
    <source>
        <strain evidence="10 11">FP15055 ss-10</strain>
    </source>
</reference>
<keyword evidence="11" id="KW-1185">Reference proteome</keyword>
<evidence type="ECO:0000256" key="8">
    <source>
        <dbReference type="RuleBase" id="RU361206"/>
    </source>
</evidence>
<evidence type="ECO:0000256" key="9">
    <source>
        <dbReference type="SAM" id="MobiDB-lite"/>
    </source>
</evidence>
<proteinExistence type="inferred from homology"/>
<evidence type="ECO:0000256" key="5">
    <source>
        <dbReference type="ARBA" id="ARBA00022692"/>
    </source>
</evidence>
<keyword evidence="7 8" id="KW-0472">Membrane</keyword>
<dbReference type="AlphaFoldDB" id="A0A0D7BRE3"/>
<organism evidence="10 11">
    <name type="scientific">Cylindrobasidium torrendii FP15055 ss-10</name>
    <dbReference type="NCBI Taxonomy" id="1314674"/>
    <lineage>
        <taxon>Eukaryota</taxon>
        <taxon>Fungi</taxon>
        <taxon>Dikarya</taxon>
        <taxon>Basidiomycota</taxon>
        <taxon>Agaricomycotina</taxon>
        <taxon>Agaricomycetes</taxon>
        <taxon>Agaricomycetidae</taxon>
        <taxon>Agaricales</taxon>
        <taxon>Marasmiineae</taxon>
        <taxon>Physalacriaceae</taxon>
        <taxon>Cylindrobasidium</taxon>
    </lineage>
</organism>
<sequence>MSVEPDVLPAPVTQASGNIRGNNTNRPTAVASADQESSINVMLRSSAHPMALITLYVLRISPILLYIFASWLPSFVLAVTLVVVLLAMDFWNVRNVAGRLLVGLRFWNQVDDDGESYWVFESRDPRHGVANKVDERMFWVAIYTFPILWVLLLFVGLLKLNLSYLPILALALIFNITNAIGFTYADRDAKSRWTTGMGMGGSLLGLGSLGANVLGGAVKSGLGRVFTSR</sequence>
<dbReference type="PANTHER" id="PTHR13019:SF7">
    <property type="entry name" value="GOLGI APPARATUS MEMBRANE PROTEIN TVP23"/>
    <property type="match status" value="1"/>
</dbReference>
<dbReference type="Proteomes" id="UP000054007">
    <property type="component" value="Unassembled WGS sequence"/>
</dbReference>
<evidence type="ECO:0000256" key="7">
    <source>
        <dbReference type="ARBA" id="ARBA00023136"/>
    </source>
</evidence>
<evidence type="ECO:0000256" key="4">
    <source>
        <dbReference type="ARBA" id="ARBA00013603"/>
    </source>
</evidence>